<feature type="compositionally biased region" description="Polar residues" evidence="1">
    <location>
        <begin position="518"/>
        <end position="528"/>
    </location>
</feature>
<keyword evidence="4" id="KW-1185">Reference proteome</keyword>
<name>A0A9P6QSS3_9FUNG</name>
<feature type="compositionally biased region" description="Low complexity" evidence="1">
    <location>
        <begin position="309"/>
        <end position="321"/>
    </location>
</feature>
<dbReference type="EMBL" id="JAAAIN010002544">
    <property type="protein sequence ID" value="KAG0292165.1"/>
    <property type="molecule type" value="Genomic_DNA"/>
</dbReference>
<accession>A0A9P6QSS3</accession>
<feature type="region of interest" description="Disordered" evidence="1">
    <location>
        <begin position="480"/>
        <end position="528"/>
    </location>
</feature>
<dbReference type="PANTHER" id="PTHR16861">
    <property type="entry name" value="GLYCOPROTEIN 38"/>
    <property type="match status" value="1"/>
</dbReference>
<comment type="caution">
    <text evidence="3">The sequence shown here is derived from an EMBL/GenBank/DDBJ whole genome shotgun (WGS) entry which is preliminary data.</text>
</comment>
<organism evidence="3 4">
    <name type="scientific">Linnemannia gamsii</name>
    <dbReference type="NCBI Taxonomy" id="64522"/>
    <lineage>
        <taxon>Eukaryota</taxon>
        <taxon>Fungi</taxon>
        <taxon>Fungi incertae sedis</taxon>
        <taxon>Mucoromycota</taxon>
        <taxon>Mortierellomycotina</taxon>
        <taxon>Mortierellomycetes</taxon>
        <taxon>Mortierellales</taxon>
        <taxon>Mortierellaceae</taxon>
        <taxon>Linnemannia</taxon>
    </lineage>
</organism>
<evidence type="ECO:0008006" key="5">
    <source>
        <dbReference type="Google" id="ProtNLM"/>
    </source>
</evidence>
<feature type="region of interest" description="Disordered" evidence="1">
    <location>
        <begin position="362"/>
        <end position="381"/>
    </location>
</feature>
<keyword evidence="2" id="KW-0812">Transmembrane</keyword>
<evidence type="ECO:0000313" key="4">
    <source>
        <dbReference type="Proteomes" id="UP000823405"/>
    </source>
</evidence>
<dbReference type="OrthoDB" id="2443767at2759"/>
<feature type="transmembrane region" description="Helical" evidence="2">
    <location>
        <begin position="322"/>
        <end position="347"/>
    </location>
</feature>
<reference evidence="3" key="1">
    <citation type="journal article" date="2020" name="Fungal Divers.">
        <title>Resolving the Mortierellaceae phylogeny through synthesis of multi-gene phylogenetics and phylogenomics.</title>
        <authorList>
            <person name="Vandepol N."/>
            <person name="Liber J."/>
            <person name="Desiro A."/>
            <person name="Na H."/>
            <person name="Kennedy M."/>
            <person name="Barry K."/>
            <person name="Grigoriev I.V."/>
            <person name="Miller A.N."/>
            <person name="O'Donnell K."/>
            <person name="Stajich J.E."/>
            <person name="Bonito G."/>
        </authorList>
    </citation>
    <scope>NUCLEOTIDE SEQUENCE</scope>
    <source>
        <strain evidence="3">NVP60</strain>
    </source>
</reference>
<protein>
    <recommendedName>
        <fullName evidence="5">Transmembrane protein</fullName>
    </recommendedName>
</protein>
<evidence type="ECO:0000256" key="1">
    <source>
        <dbReference type="SAM" id="MobiDB-lite"/>
    </source>
</evidence>
<feature type="region of interest" description="Disordered" evidence="1">
    <location>
        <begin position="300"/>
        <end position="321"/>
    </location>
</feature>
<gene>
    <name evidence="3" type="ORF">BGZ97_005684</name>
</gene>
<dbReference type="AlphaFoldDB" id="A0A9P6QSS3"/>
<dbReference type="Proteomes" id="UP000823405">
    <property type="component" value="Unassembled WGS sequence"/>
</dbReference>
<evidence type="ECO:0000313" key="3">
    <source>
        <dbReference type="EMBL" id="KAG0292165.1"/>
    </source>
</evidence>
<sequence length="528" mass="57138">MGVLDLLCVTTDLDATTFFGLAYAEDYSSTDVKPQYVVLVKSNTNPSSPTDLAWSVLSKFDGSKLKGYPGSVNGVDTSCTITARGVFTMVGRYKATSSPVDVMANFGIRYDPTALMDNRIEFDGPGVWMNISIADGYHYSGDFTRRSLGYISNGALVHFSLSDTSNTITLATINETTLTLEPTTVWILNPELHGKSVQALTIGNECLYMYGVGATIMRREYSESALYTVTDPTKSDVLGPAVEFDADVVMMDYFVPIGPGSGPSTFALIKKNGTMYVFGNDGGFRYTHMIEKVSVAESLRSNPNPLEPPTTSTPQPSGSSSLLSTGSITGIVVGVIVVLAGIVVLLVKRYRIRRRSKINKTTLSTGDRDQSGSAEDDNSSYSLKKLSYNGGPNSFYLEGKYPDSCDSESRTTSTDMLPMAPITPVPEHLQVQMEMLQEQMREVQERIQAATQFSNHPRPSVVRTVSYDQEPTALKISQLHSTTTATPASRAGHRRLTSSAPPAGSAEDDDMYSPSAPAYSSINAQPAL</sequence>
<keyword evidence="2" id="KW-1133">Transmembrane helix</keyword>
<keyword evidence="2" id="KW-0472">Membrane</keyword>
<proteinExistence type="predicted"/>
<evidence type="ECO:0000256" key="2">
    <source>
        <dbReference type="SAM" id="Phobius"/>
    </source>
</evidence>
<dbReference type="PANTHER" id="PTHR16861:SF4">
    <property type="entry name" value="SH3 DOMAIN PROTEIN (AFU_ORTHOLOGUE AFUA_1G13610)"/>
    <property type="match status" value="1"/>
</dbReference>